<dbReference type="Proteomes" id="UP000069940">
    <property type="component" value="Unassembled WGS sequence"/>
</dbReference>
<dbReference type="Gene3D" id="2.40.10.10">
    <property type="entry name" value="Trypsin-like serine proteases"/>
    <property type="match status" value="2"/>
</dbReference>
<dbReference type="RefSeq" id="XP_062698245.1">
    <property type="nucleotide sequence ID" value="XM_062842261.1"/>
</dbReference>
<dbReference type="SUPFAM" id="SSF50494">
    <property type="entry name" value="Trypsin-like serine proteases"/>
    <property type="match status" value="2"/>
</dbReference>
<feature type="compositionally biased region" description="Low complexity" evidence="4">
    <location>
        <begin position="243"/>
        <end position="253"/>
    </location>
</feature>
<feature type="chain" id="PRO_5045023547" description="Peptidase S1 domain-containing protein" evidence="5">
    <location>
        <begin position="23"/>
        <end position="682"/>
    </location>
</feature>
<reference evidence="8" key="1">
    <citation type="journal article" date="2015" name="Proc. Natl. Acad. Sci. U.S.A.">
        <title>Genome sequence of the Asian Tiger mosquito, Aedes albopictus, reveals insights into its biology, genetics, and evolution.</title>
        <authorList>
            <person name="Chen X.G."/>
            <person name="Jiang X."/>
            <person name="Gu J."/>
            <person name="Xu M."/>
            <person name="Wu Y."/>
            <person name="Deng Y."/>
            <person name="Zhang C."/>
            <person name="Bonizzoni M."/>
            <person name="Dermauw W."/>
            <person name="Vontas J."/>
            <person name="Armbruster P."/>
            <person name="Huang X."/>
            <person name="Yang Y."/>
            <person name="Zhang H."/>
            <person name="He W."/>
            <person name="Peng H."/>
            <person name="Liu Y."/>
            <person name="Wu K."/>
            <person name="Chen J."/>
            <person name="Lirakis M."/>
            <person name="Topalis P."/>
            <person name="Van Leeuwen T."/>
            <person name="Hall A.B."/>
            <person name="Jiang X."/>
            <person name="Thorpe C."/>
            <person name="Mueller R.L."/>
            <person name="Sun C."/>
            <person name="Waterhouse R.M."/>
            <person name="Yan G."/>
            <person name="Tu Z.J."/>
            <person name="Fang X."/>
            <person name="James A.A."/>
        </authorList>
    </citation>
    <scope>NUCLEOTIDE SEQUENCE [LARGE SCALE GENOMIC DNA]</scope>
    <source>
        <strain evidence="8">Foshan</strain>
    </source>
</reference>
<dbReference type="SMART" id="SM00020">
    <property type="entry name" value="Tryp_SPc"/>
    <property type="match status" value="1"/>
</dbReference>
<name>A0ABM1YI70_AEDAL</name>
<evidence type="ECO:0000256" key="1">
    <source>
        <dbReference type="ARBA" id="ARBA00023157"/>
    </source>
</evidence>
<feature type="region of interest" description="Disordered" evidence="4">
    <location>
        <begin position="286"/>
        <end position="320"/>
    </location>
</feature>
<keyword evidence="8" id="KW-1185">Reference proteome</keyword>
<dbReference type="PANTHER" id="PTHR24256">
    <property type="entry name" value="TRYPTASE-RELATED"/>
    <property type="match status" value="1"/>
</dbReference>
<evidence type="ECO:0000256" key="2">
    <source>
        <dbReference type="ARBA" id="ARBA00023180"/>
    </source>
</evidence>
<evidence type="ECO:0000259" key="6">
    <source>
        <dbReference type="PROSITE" id="PS50240"/>
    </source>
</evidence>
<accession>A0ABM1YI70</accession>
<keyword evidence="5" id="KW-0732">Signal</keyword>
<sequence length="682" mass="74106">MQIPSSVIMRLLVILSATLVTATVVVRAGTLVSRSDSDVVTASMSPTVGTGETGSAVGGGAVLFLRRPSGVVAPTNVGLPRQRSIQDGSLAVGVQSTTTGSGGHPLMSSAAVPEKNVYRTKLSKLKLILLADMLNDVPPPLELITCLAHSSPLNVTTKHCACETYSCKDLLTSSSSSSPFNSVNQRKIHTTCRDYCCRKKKFNRSIDPSLQNAVAAAFRHKALATSPPTDKFTPDVSGGQATSSSSLSSLSSSSSVQLAQQPIMVARQSPARRRCEGSTVNQIAIPSVEQHYSSEDPTGTNQAHPVRQPHQHQHQHQQQQQQNLPWLYRVILIEKGLTICAGTLIHPSVLLTTAVCVINKNPDQLIVRRQSTAINRMAAGDEQSRAITRIVIPDQYATTFERLENNVALLVLEQDKGKQQPQPDEEDNSVFKQTLFSNISRTAGIANPIPVVDAPSTTQQQAALGNRRNNSSPPPAQYPPSESSAPSGSHQPESSSYICLSSIINHPPSAMANICQTYSWKKLRKTARSPTGSTGSHRRQRQNQRQRSRPMVRQNRSNNGRHGGGGDDGTNYITANISIFPANNGSECRREHRDYLQHQGNLCAGPVDKSRSLHVDLTGSPLICTERGDDGTARVELRGLLTWSTDINRAPHLFTNVTTYRSWIEDELDKLDQQLELLQQSS</sequence>
<dbReference type="EnsemblMetazoa" id="AALFPA23_009380.R12901">
    <property type="protein sequence ID" value="AALFPA23_009380.P12901"/>
    <property type="gene ID" value="AALFPA23_009380"/>
</dbReference>
<dbReference type="EnsemblMetazoa" id="AALFPA23_009380.R12902">
    <property type="protein sequence ID" value="AALFPA23_009380.P12902"/>
    <property type="gene ID" value="AALFPA23_009380"/>
</dbReference>
<feature type="region of interest" description="Disordered" evidence="4">
    <location>
        <begin position="524"/>
        <end position="570"/>
    </location>
</feature>
<feature type="compositionally biased region" description="Polar residues" evidence="4">
    <location>
        <begin position="480"/>
        <end position="495"/>
    </location>
</feature>
<feature type="signal peptide" evidence="5">
    <location>
        <begin position="1"/>
        <end position="22"/>
    </location>
</feature>
<keyword evidence="2" id="KW-0325">Glycoprotein</keyword>
<feature type="region of interest" description="Disordered" evidence="4">
    <location>
        <begin position="457"/>
        <end position="495"/>
    </location>
</feature>
<evidence type="ECO:0000313" key="7">
    <source>
        <dbReference type="EnsemblMetazoa" id="AALFPA23_009380.P12903"/>
    </source>
</evidence>
<dbReference type="EnsemblMetazoa" id="AALFPA23_009380.R12903">
    <property type="protein sequence ID" value="AALFPA23_009380.P12903"/>
    <property type="gene ID" value="AALFPA23_009380"/>
</dbReference>
<dbReference type="InterPro" id="IPR051487">
    <property type="entry name" value="Ser/Thr_Proteases_Immune/Dev"/>
</dbReference>
<dbReference type="PROSITE" id="PS50240">
    <property type="entry name" value="TRYPSIN_DOM"/>
    <property type="match status" value="1"/>
</dbReference>
<organism evidence="7 8">
    <name type="scientific">Aedes albopictus</name>
    <name type="common">Asian tiger mosquito</name>
    <name type="synonym">Stegomyia albopicta</name>
    <dbReference type="NCBI Taxonomy" id="7160"/>
    <lineage>
        <taxon>Eukaryota</taxon>
        <taxon>Metazoa</taxon>
        <taxon>Ecdysozoa</taxon>
        <taxon>Arthropoda</taxon>
        <taxon>Hexapoda</taxon>
        <taxon>Insecta</taxon>
        <taxon>Pterygota</taxon>
        <taxon>Neoptera</taxon>
        <taxon>Endopterygota</taxon>
        <taxon>Diptera</taxon>
        <taxon>Nematocera</taxon>
        <taxon>Culicoidea</taxon>
        <taxon>Culicidae</taxon>
        <taxon>Culicinae</taxon>
        <taxon>Aedini</taxon>
        <taxon>Aedes</taxon>
        <taxon>Stegomyia</taxon>
    </lineage>
</organism>
<dbReference type="GeneID" id="109410101"/>
<feature type="compositionally biased region" description="Basic residues" evidence="4">
    <location>
        <begin position="536"/>
        <end position="550"/>
    </location>
</feature>
<feature type="compositionally biased region" description="Polar residues" evidence="4">
    <location>
        <begin position="457"/>
        <end position="471"/>
    </location>
</feature>
<dbReference type="InterPro" id="IPR009003">
    <property type="entry name" value="Peptidase_S1_PA"/>
</dbReference>
<dbReference type="EnsemblMetazoa" id="AALFPA23_009380.R12904">
    <property type="protein sequence ID" value="AALFPA23_009380.P12904"/>
    <property type="gene ID" value="AALFPA23_009380"/>
</dbReference>
<dbReference type="RefSeq" id="XP_062698247.1">
    <property type="nucleotide sequence ID" value="XM_062842263.1"/>
</dbReference>
<proteinExistence type="inferred from homology"/>
<dbReference type="RefSeq" id="XP_062698244.1">
    <property type="nucleotide sequence ID" value="XM_062842260.1"/>
</dbReference>
<evidence type="ECO:0000313" key="8">
    <source>
        <dbReference type="Proteomes" id="UP000069940"/>
    </source>
</evidence>
<dbReference type="RefSeq" id="XP_062698246.1">
    <property type="nucleotide sequence ID" value="XM_062842262.1"/>
</dbReference>
<protein>
    <recommendedName>
        <fullName evidence="6">Peptidase S1 domain-containing protein</fullName>
    </recommendedName>
</protein>
<keyword evidence="1" id="KW-1015">Disulfide bond</keyword>
<dbReference type="InterPro" id="IPR043504">
    <property type="entry name" value="Peptidase_S1_PA_chymotrypsin"/>
</dbReference>
<evidence type="ECO:0000256" key="4">
    <source>
        <dbReference type="SAM" id="MobiDB-lite"/>
    </source>
</evidence>
<dbReference type="RefSeq" id="XP_062698243.1">
    <property type="nucleotide sequence ID" value="XM_062842259.1"/>
</dbReference>
<dbReference type="EnsemblMetazoa" id="AALFPA23_009380.R12905">
    <property type="protein sequence ID" value="AALFPA23_009380.P12905"/>
    <property type="gene ID" value="AALFPA23_009380"/>
</dbReference>
<dbReference type="Pfam" id="PF00089">
    <property type="entry name" value="Trypsin"/>
    <property type="match status" value="1"/>
</dbReference>
<reference evidence="7" key="2">
    <citation type="submission" date="2025-05" db="UniProtKB">
        <authorList>
            <consortium name="EnsemblMetazoa"/>
        </authorList>
    </citation>
    <scope>IDENTIFICATION</scope>
    <source>
        <strain evidence="7">Foshan</strain>
    </source>
</reference>
<evidence type="ECO:0000256" key="3">
    <source>
        <dbReference type="ARBA" id="ARBA00024195"/>
    </source>
</evidence>
<feature type="domain" description="Peptidase S1" evidence="6">
    <location>
        <begin position="325"/>
        <end position="669"/>
    </location>
</feature>
<dbReference type="InterPro" id="IPR001254">
    <property type="entry name" value="Trypsin_dom"/>
</dbReference>
<comment type="similarity">
    <text evidence="3">Belongs to the peptidase S1 family. CLIP subfamily.</text>
</comment>
<feature type="region of interest" description="Disordered" evidence="4">
    <location>
        <begin position="225"/>
        <end position="253"/>
    </location>
</feature>
<evidence type="ECO:0000256" key="5">
    <source>
        <dbReference type="SAM" id="SignalP"/>
    </source>
</evidence>